<feature type="chain" id="PRO_5045510539" description="JmjC domain-containing protein" evidence="1">
    <location>
        <begin position="17"/>
        <end position="671"/>
    </location>
</feature>
<proteinExistence type="predicted"/>
<dbReference type="PANTHER" id="PTHR12461:SF53">
    <property type="entry name" value="JMJC DOMAIN-CONTAINING PROTEIN"/>
    <property type="match status" value="1"/>
</dbReference>
<dbReference type="InterPro" id="IPR041667">
    <property type="entry name" value="Cupin_8"/>
</dbReference>
<evidence type="ECO:0000256" key="1">
    <source>
        <dbReference type="SAM" id="SignalP"/>
    </source>
</evidence>
<evidence type="ECO:0000313" key="3">
    <source>
        <dbReference type="EMBL" id="CAK8690581.1"/>
    </source>
</evidence>
<dbReference type="PROSITE" id="PS51184">
    <property type="entry name" value="JMJC"/>
    <property type="match status" value="1"/>
</dbReference>
<reference evidence="3 4" key="1">
    <citation type="submission" date="2024-02" db="EMBL/GenBank/DDBJ databases">
        <authorList>
            <person name="Daric V."/>
            <person name="Darras S."/>
        </authorList>
    </citation>
    <scope>NUCLEOTIDE SEQUENCE [LARGE SCALE GENOMIC DNA]</scope>
</reference>
<sequence>MHCGIILLLCVNLVYGDFSNYMRHVTEDKATNVKFPNDPHHIIDINEIVPIGHLQQFGNQRRPIGQVPEYFVSPSPRELWNLHVKPYRPAILRGMLGGSPALSAWNDDYLADEYGTQEVLVEKKLEDRKTEPKRMLIEAFLQQYEKQNWYVVSVLPDVMKKDIKVPKPLMCSTFRANLQELNLWIGTHGTRSMLHYDADNIMHCLVAGRKDWILIHPMYKNKIDMNPGSPGQQSGYSLFDVDKLNVYNNPDVDQVSWEYASLFPGDCLYVPPQYLHQVRSYNRSISVTFLFYPGTEFSDEDCSDVDLDSYLSLKNVFVYWGYEKGQETVDMGYGNPSRVQADMTALFHALYINSFTWHEYIYIHSLFFGEDDLVTASRFVFNTLDVNGDNVVRLAEMEKVNVEKWKEICRNTESLHGPTRRDMLSDPHLSNISLTFNPRSHQHYDEARLALKFLNQLVQAHGQKNFLAYTQFKKHVQLKYGDPQDAFLLVDANMDGFIHSSDLEQVPMQFLKSFYNMINFSNKRIHADFIDEEQVEKNLFKNFLARCVKTLENMTEDTLTAEQFREVFQVQLANGMGHIDLYNLFLLRIFDWNNTGYVKKSVVKTILTYKQDEDMLANNDEGIEIARKIYNPGKITHQKALLLATWAVIELKIHFGDQFEEKEVKVQRDEL</sequence>
<dbReference type="PANTHER" id="PTHR12461">
    <property type="entry name" value="HYPOXIA-INDUCIBLE FACTOR 1 ALPHA INHIBITOR-RELATED"/>
    <property type="match status" value="1"/>
</dbReference>
<name>A0ABP0GFM1_CLALP</name>
<accession>A0ABP0GFM1</accession>
<protein>
    <recommendedName>
        <fullName evidence="2">JmjC domain-containing protein</fullName>
    </recommendedName>
</protein>
<keyword evidence="1" id="KW-0732">Signal</keyword>
<gene>
    <name evidence="3" type="ORF">CVLEPA_LOCUS23183</name>
</gene>
<evidence type="ECO:0000313" key="4">
    <source>
        <dbReference type="Proteomes" id="UP001642483"/>
    </source>
</evidence>
<feature type="signal peptide" evidence="1">
    <location>
        <begin position="1"/>
        <end position="16"/>
    </location>
</feature>
<dbReference type="Gene3D" id="2.60.120.650">
    <property type="entry name" value="Cupin"/>
    <property type="match status" value="1"/>
</dbReference>
<feature type="domain" description="JmjC" evidence="2">
    <location>
        <begin position="141"/>
        <end position="306"/>
    </location>
</feature>
<dbReference type="SUPFAM" id="SSF51197">
    <property type="entry name" value="Clavaminate synthase-like"/>
    <property type="match status" value="1"/>
</dbReference>
<dbReference type="SMART" id="SM00558">
    <property type="entry name" value="JmjC"/>
    <property type="match status" value="1"/>
</dbReference>
<keyword evidence="4" id="KW-1185">Reference proteome</keyword>
<dbReference type="Proteomes" id="UP001642483">
    <property type="component" value="Unassembled WGS sequence"/>
</dbReference>
<comment type="caution">
    <text evidence="3">The sequence shown here is derived from an EMBL/GenBank/DDBJ whole genome shotgun (WGS) entry which is preliminary data.</text>
</comment>
<dbReference type="Pfam" id="PF13621">
    <property type="entry name" value="Cupin_8"/>
    <property type="match status" value="1"/>
</dbReference>
<dbReference type="InterPro" id="IPR003347">
    <property type="entry name" value="JmjC_dom"/>
</dbReference>
<dbReference type="EMBL" id="CAWYQH010000119">
    <property type="protein sequence ID" value="CAK8690581.1"/>
    <property type="molecule type" value="Genomic_DNA"/>
</dbReference>
<evidence type="ECO:0000259" key="2">
    <source>
        <dbReference type="PROSITE" id="PS51184"/>
    </source>
</evidence>
<organism evidence="3 4">
    <name type="scientific">Clavelina lepadiformis</name>
    <name type="common">Light-bulb sea squirt</name>
    <name type="synonym">Ascidia lepadiformis</name>
    <dbReference type="NCBI Taxonomy" id="159417"/>
    <lineage>
        <taxon>Eukaryota</taxon>
        <taxon>Metazoa</taxon>
        <taxon>Chordata</taxon>
        <taxon>Tunicata</taxon>
        <taxon>Ascidiacea</taxon>
        <taxon>Aplousobranchia</taxon>
        <taxon>Clavelinidae</taxon>
        <taxon>Clavelina</taxon>
    </lineage>
</organism>